<dbReference type="AlphaFoldDB" id="B0E1U7"/>
<dbReference type="Proteomes" id="UP000001194">
    <property type="component" value="Unassembled WGS sequence"/>
</dbReference>
<name>B0E1U7_LACBS</name>
<protein>
    <submittedName>
        <fullName evidence="2">Predicted protein</fullName>
    </submittedName>
</protein>
<feature type="region of interest" description="Disordered" evidence="1">
    <location>
        <begin position="261"/>
        <end position="281"/>
    </location>
</feature>
<feature type="region of interest" description="Disordered" evidence="1">
    <location>
        <begin position="1"/>
        <end position="36"/>
    </location>
</feature>
<sequence length="309" mass="34270">MLSDERRRNVRSVQSNEGHSASHSSDDVGSHSRNSRGLIDEDAHQCEYVVPSDMRLENTSGRRVAFAYQVNNKGFPELHPSIVIAPSSSLWSIRETEKTRCIRRERPDGMGSSTGIQLWAAACTTFLKSTQYLEGKALGDQLRAHGRAKYRTAQNPATPFLLGWRIAERKRFGGGDQEGWLSLMVTKFLESDFRLGTTTLTNDHEDLFTTTIPVIQAIHSRNGTLHPPVSPFVGYGSWSNFVGVSAGHLTRKLFATKKLRGAEKGSRTGLSPPPAQQNNHLHGWVTPSIRNPTSWCGGRTVYEHGSSEE</sequence>
<feature type="compositionally biased region" description="Polar residues" evidence="1">
    <location>
        <begin position="11"/>
        <end position="23"/>
    </location>
</feature>
<dbReference type="InParanoid" id="B0E1U7"/>
<dbReference type="GeneID" id="6085822"/>
<evidence type="ECO:0000256" key="1">
    <source>
        <dbReference type="SAM" id="MobiDB-lite"/>
    </source>
</evidence>
<organism evidence="3">
    <name type="scientific">Laccaria bicolor (strain S238N-H82 / ATCC MYA-4686)</name>
    <name type="common">Bicoloured deceiver</name>
    <name type="synonym">Laccaria laccata var. bicolor</name>
    <dbReference type="NCBI Taxonomy" id="486041"/>
    <lineage>
        <taxon>Eukaryota</taxon>
        <taxon>Fungi</taxon>
        <taxon>Dikarya</taxon>
        <taxon>Basidiomycota</taxon>
        <taxon>Agaricomycotina</taxon>
        <taxon>Agaricomycetes</taxon>
        <taxon>Agaricomycetidae</taxon>
        <taxon>Agaricales</taxon>
        <taxon>Agaricineae</taxon>
        <taxon>Hydnangiaceae</taxon>
        <taxon>Laccaria</taxon>
    </lineage>
</organism>
<gene>
    <name evidence="2" type="ORF">LACBIDRAFT_335262</name>
</gene>
<proteinExistence type="predicted"/>
<evidence type="ECO:0000313" key="3">
    <source>
        <dbReference type="Proteomes" id="UP000001194"/>
    </source>
</evidence>
<accession>B0E1U7</accession>
<keyword evidence="3" id="KW-1185">Reference proteome</keyword>
<evidence type="ECO:0000313" key="2">
    <source>
        <dbReference type="EMBL" id="EDQ99186.1"/>
    </source>
</evidence>
<dbReference type="RefSeq" id="XP_001890153.1">
    <property type="nucleotide sequence ID" value="XM_001890118.1"/>
</dbReference>
<reference evidence="2 3" key="1">
    <citation type="journal article" date="2008" name="Nature">
        <title>The genome of Laccaria bicolor provides insights into mycorrhizal symbiosis.</title>
        <authorList>
            <person name="Martin F."/>
            <person name="Aerts A."/>
            <person name="Ahren D."/>
            <person name="Brun A."/>
            <person name="Danchin E.G.J."/>
            <person name="Duchaussoy F."/>
            <person name="Gibon J."/>
            <person name="Kohler A."/>
            <person name="Lindquist E."/>
            <person name="Pereda V."/>
            <person name="Salamov A."/>
            <person name="Shapiro H.J."/>
            <person name="Wuyts J."/>
            <person name="Blaudez D."/>
            <person name="Buee M."/>
            <person name="Brokstein P."/>
            <person name="Canbaeck B."/>
            <person name="Cohen D."/>
            <person name="Courty P.E."/>
            <person name="Coutinho P.M."/>
            <person name="Delaruelle C."/>
            <person name="Detter J.C."/>
            <person name="Deveau A."/>
            <person name="DiFazio S."/>
            <person name="Duplessis S."/>
            <person name="Fraissinet-Tachet L."/>
            <person name="Lucic E."/>
            <person name="Frey-Klett P."/>
            <person name="Fourrey C."/>
            <person name="Feussner I."/>
            <person name="Gay G."/>
            <person name="Grimwood J."/>
            <person name="Hoegger P.J."/>
            <person name="Jain P."/>
            <person name="Kilaru S."/>
            <person name="Labbe J."/>
            <person name="Lin Y.C."/>
            <person name="Legue V."/>
            <person name="Le Tacon F."/>
            <person name="Marmeisse R."/>
            <person name="Melayah D."/>
            <person name="Montanini B."/>
            <person name="Muratet M."/>
            <person name="Nehls U."/>
            <person name="Niculita-Hirzel H."/>
            <person name="Oudot-Le Secq M.P."/>
            <person name="Peter M."/>
            <person name="Quesneville H."/>
            <person name="Rajashekar B."/>
            <person name="Reich M."/>
            <person name="Rouhier N."/>
            <person name="Schmutz J."/>
            <person name="Yin T."/>
            <person name="Chalot M."/>
            <person name="Henrissat B."/>
            <person name="Kuees U."/>
            <person name="Lucas S."/>
            <person name="Van de Peer Y."/>
            <person name="Podila G.K."/>
            <person name="Polle A."/>
            <person name="Pukkila P.J."/>
            <person name="Richardson P.M."/>
            <person name="Rouze P."/>
            <person name="Sanders I.R."/>
            <person name="Stajich J.E."/>
            <person name="Tunlid A."/>
            <person name="Tuskan G."/>
            <person name="Grigoriev I.V."/>
        </authorList>
    </citation>
    <scope>NUCLEOTIDE SEQUENCE [LARGE SCALE GENOMIC DNA]</scope>
    <source>
        <strain evidence="3">S238N-H82 / ATCC MYA-4686</strain>
    </source>
</reference>
<dbReference type="KEGG" id="lbc:LACBIDRAFT_335262"/>
<dbReference type="HOGENOM" id="CLU_900379_0_0_1"/>
<dbReference type="EMBL" id="DS547170">
    <property type="protein sequence ID" value="EDQ99186.1"/>
    <property type="molecule type" value="Genomic_DNA"/>
</dbReference>